<dbReference type="RefSeq" id="WP_148456150.1">
    <property type="nucleotide sequence ID" value="NZ_VSDO01000005.1"/>
</dbReference>
<organism evidence="1 2">
    <name type="scientific">Paenibacillus faecis</name>
    <dbReference type="NCBI Taxonomy" id="862114"/>
    <lineage>
        <taxon>Bacteria</taxon>
        <taxon>Bacillati</taxon>
        <taxon>Bacillota</taxon>
        <taxon>Bacilli</taxon>
        <taxon>Bacillales</taxon>
        <taxon>Paenibacillaceae</taxon>
        <taxon>Paenibacillus</taxon>
    </lineage>
</organism>
<dbReference type="Proteomes" id="UP000325218">
    <property type="component" value="Unassembled WGS sequence"/>
</dbReference>
<sequence>MYIDFSIMASISDLVFYPDEQRDEYIPHPNFQAVMDTLSIRVPIEAIYERYFDHPVNTGDVLVFGRKEQPGSCVVLDTYRDPLDQLDMIRFGWRTKENIEEVQRLSRLLYDECEYAVCYSEGQSVLLDVLREDKYPRKFHYVTLFEQRIKRYLV</sequence>
<keyword evidence="2" id="KW-1185">Reference proteome</keyword>
<dbReference type="AlphaFoldDB" id="A0A5D0CKL8"/>
<proteinExistence type="predicted"/>
<comment type="caution">
    <text evidence="1">The sequence shown here is derived from an EMBL/GenBank/DDBJ whole genome shotgun (WGS) entry which is preliminary data.</text>
</comment>
<dbReference type="EMBL" id="VSDO01000005">
    <property type="protein sequence ID" value="TYA10486.1"/>
    <property type="molecule type" value="Genomic_DNA"/>
</dbReference>
<gene>
    <name evidence="1" type="ORF">FRY98_21970</name>
</gene>
<dbReference type="OrthoDB" id="1820662at2"/>
<protein>
    <submittedName>
        <fullName evidence="1">Uncharacterized protein</fullName>
    </submittedName>
</protein>
<reference evidence="1 2" key="1">
    <citation type="submission" date="2019-08" db="EMBL/GenBank/DDBJ databases">
        <title>Genome sequencing of Paenibacillus faecis DSM 23593(T).</title>
        <authorList>
            <person name="Kook J.-K."/>
            <person name="Park S.-N."/>
            <person name="Lim Y.K."/>
        </authorList>
    </citation>
    <scope>NUCLEOTIDE SEQUENCE [LARGE SCALE GENOMIC DNA]</scope>
    <source>
        <strain evidence="1 2">DSM 23593</strain>
    </source>
</reference>
<evidence type="ECO:0000313" key="2">
    <source>
        <dbReference type="Proteomes" id="UP000325218"/>
    </source>
</evidence>
<evidence type="ECO:0000313" key="1">
    <source>
        <dbReference type="EMBL" id="TYA10486.1"/>
    </source>
</evidence>
<name>A0A5D0CKL8_9BACL</name>
<accession>A0A5D0CKL8</accession>